<dbReference type="PROSITE" id="PS52004">
    <property type="entry name" value="KS3_2"/>
    <property type="match status" value="1"/>
</dbReference>
<comment type="caution">
    <text evidence="15">The sequence shown here is derived from an EMBL/GenBank/DDBJ whole genome shotgun (WGS) entry which is preliminary data.</text>
</comment>
<dbReference type="InterPro" id="IPR014030">
    <property type="entry name" value="Ketoacyl_synth_N"/>
</dbReference>
<dbReference type="Gene3D" id="3.40.47.10">
    <property type="match status" value="1"/>
</dbReference>
<dbReference type="InterPro" id="IPR014031">
    <property type="entry name" value="Ketoacyl_synth_C"/>
</dbReference>
<proteinExistence type="inferred from homology"/>
<evidence type="ECO:0000256" key="10">
    <source>
        <dbReference type="ARBA" id="ARBA00023315"/>
    </source>
</evidence>
<feature type="active site" description="For beta-ketoacyl synthase activity" evidence="12">
    <location>
        <position position="163"/>
    </location>
</feature>
<reference evidence="15 16" key="1">
    <citation type="submission" date="2020-08" db="EMBL/GenBank/DDBJ databases">
        <title>Acidobacteriota in marine sediments use diverse sulfur dissimilation pathways.</title>
        <authorList>
            <person name="Wasmund K."/>
        </authorList>
    </citation>
    <scope>NUCLEOTIDE SEQUENCE [LARGE SCALE GENOMIC DNA]</scope>
    <source>
        <strain evidence="15">MAG AM4</strain>
    </source>
</reference>
<dbReference type="UniPathway" id="UPA00094"/>
<dbReference type="InterPro" id="IPR017568">
    <property type="entry name" value="3-oxoacyl-ACP_synth-2"/>
</dbReference>
<dbReference type="GO" id="GO:0004315">
    <property type="term" value="F:3-oxoacyl-[acyl-carrier-protein] synthase activity"/>
    <property type="evidence" value="ECO:0007669"/>
    <property type="project" value="UniProtKB-UniRule"/>
</dbReference>
<evidence type="ECO:0000256" key="12">
    <source>
        <dbReference type="PIRSR" id="PIRSR000447-1"/>
    </source>
</evidence>
<evidence type="ECO:0000256" key="8">
    <source>
        <dbReference type="ARBA" id="ARBA00023098"/>
    </source>
</evidence>
<dbReference type="PANTHER" id="PTHR11712:SF336">
    <property type="entry name" value="3-OXOACYL-[ACYL-CARRIER-PROTEIN] SYNTHASE, MITOCHONDRIAL"/>
    <property type="match status" value="1"/>
</dbReference>
<dbReference type="PIRSF" id="PIRSF000447">
    <property type="entry name" value="KAS_II"/>
    <property type="match status" value="1"/>
</dbReference>
<dbReference type="NCBIfam" id="NF005589">
    <property type="entry name" value="PRK07314.1"/>
    <property type="match status" value="1"/>
</dbReference>
<keyword evidence="7" id="KW-0276">Fatty acid metabolism</keyword>
<keyword evidence="9 11" id="KW-0275">Fatty acid biosynthesis</keyword>
<evidence type="ECO:0000256" key="9">
    <source>
        <dbReference type="ARBA" id="ARBA00023160"/>
    </source>
</evidence>
<comment type="pathway">
    <text evidence="1 11">Lipid metabolism; fatty acid biosynthesis.</text>
</comment>
<gene>
    <name evidence="15" type="primary">fabF</name>
    <name evidence="15" type="ORF">IFK94_00995</name>
</gene>
<dbReference type="Pfam" id="PF00109">
    <property type="entry name" value="ketoacyl-synt"/>
    <property type="match status" value="1"/>
</dbReference>
<dbReference type="NCBIfam" id="TIGR03150">
    <property type="entry name" value="fabF"/>
    <property type="match status" value="1"/>
</dbReference>
<evidence type="ECO:0000256" key="3">
    <source>
        <dbReference type="ARBA" id="ARBA00012356"/>
    </source>
</evidence>
<comment type="catalytic activity">
    <reaction evidence="11">
        <text>a fatty acyl-[ACP] + malonyl-[ACP] + H(+) = a 3-oxoacyl-[ACP] + holo-[ACP] + CO2</text>
        <dbReference type="Rhea" id="RHEA:22836"/>
        <dbReference type="Rhea" id="RHEA-COMP:9623"/>
        <dbReference type="Rhea" id="RHEA-COMP:9685"/>
        <dbReference type="Rhea" id="RHEA-COMP:9916"/>
        <dbReference type="Rhea" id="RHEA-COMP:14125"/>
        <dbReference type="ChEBI" id="CHEBI:15378"/>
        <dbReference type="ChEBI" id="CHEBI:16526"/>
        <dbReference type="ChEBI" id="CHEBI:64479"/>
        <dbReference type="ChEBI" id="CHEBI:78449"/>
        <dbReference type="ChEBI" id="CHEBI:78776"/>
        <dbReference type="ChEBI" id="CHEBI:138651"/>
    </reaction>
</comment>
<evidence type="ECO:0000256" key="7">
    <source>
        <dbReference type="ARBA" id="ARBA00022832"/>
    </source>
</evidence>
<name>A0A8J6XRV5_9BACT</name>
<dbReference type="CDD" id="cd00834">
    <property type="entry name" value="KAS_I_II"/>
    <property type="match status" value="1"/>
</dbReference>
<comment type="similarity">
    <text evidence="2 11 13">Belongs to the thiolase-like superfamily. Beta-ketoacyl-ACP synthases family.</text>
</comment>
<evidence type="ECO:0000313" key="15">
    <source>
        <dbReference type="EMBL" id="MBD3866678.1"/>
    </source>
</evidence>
<dbReference type="InterPro" id="IPR000794">
    <property type="entry name" value="Beta-ketoacyl_synthase"/>
</dbReference>
<dbReference type="GO" id="GO:0005829">
    <property type="term" value="C:cytosol"/>
    <property type="evidence" value="ECO:0007669"/>
    <property type="project" value="TreeGrafter"/>
</dbReference>
<evidence type="ECO:0000256" key="4">
    <source>
        <dbReference type="ARBA" id="ARBA00014657"/>
    </source>
</evidence>
<evidence type="ECO:0000313" key="16">
    <source>
        <dbReference type="Proteomes" id="UP000648239"/>
    </source>
</evidence>
<keyword evidence="6 11" id="KW-0808">Transferase</keyword>
<dbReference type="GO" id="GO:0006633">
    <property type="term" value="P:fatty acid biosynthetic process"/>
    <property type="evidence" value="ECO:0007669"/>
    <property type="project" value="UniProtKB-UniRule"/>
</dbReference>
<evidence type="ECO:0000256" key="1">
    <source>
        <dbReference type="ARBA" id="ARBA00005194"/>
    </source>
</evidence>
<dbReference type="PANTHER" id="PTHR11712">
    <property type="entry name" value="POLYKETIDE SYNTHASE-RELATED"/>
    <property type="match status" value="1"/>
</dbReference>
<accession>A0A8J6XRV5</accession>
<dbReference type="Pfam" id="PF02801">
    <property type="entry name" value="Ketoacyl-synt_C"/>
    <property type="match status" value="1"/>
</dbReference>
<evidence type="ECO:0000256" key="13">
    <source>
        <dbReference type="RuleBase" id="RU003694"/>
    </source>
</evidence>
<organism evidence="15 16">
    <name type="scientific">Candidatus Polarisedimenticola svalbardensis</name>
    <dbReference type="NCBI Taxonomy" id="2886004"/>
    <lineage>
        <taxon>Bacteria</taxon>
        <taxon>Pseudomonadati</taxon>
        <taxon>Acidobacteriota</taxon>
        <taxon>Candidatus Polarisedimenticolia</taxon>
        <taxon>Candidatus Polarisedimenticolales</taxon>
        <taxon>Candidatus Polarisedimenticolaceae</taxon>
        <taxon>Candidatus Polarisedimenticola</taxon>
    </lineage>
</organism>
<dbReference type="SMART" id="SM00825">
    <property type="entry name" value="PKS_KS"/>
    <property type="match status" value="1"/>
</dbReference>
<evidence type="ECO:0000256" key="6">
    <source>
        <dbReference type="ARBA" id="ARBA00022679"/>
    </source>
</evidence>
<dbReference type="SUPFAM" id="SSF53901">
    <property type="entry name" value="Thiolase-like"/>
    <property type="match status" value="2"/>
</dbReference>
<evidence type="ECO:0000259" key="14">
    <source>
        <dbReference type="PROSITE" id="PS52004"/>
    </source>
</evidence>
<evidence type="ECO:0000256" key="5">
    <source>
        <dbReference type="ARBA" id="ARBA00022516"/>
    </source>
</evidence>
<dbReference type="InterPro" id="IPR020841">
    <property type="entry name" value="PKS_Beta-ketoAc_synthase_dom"/>
</dbReference>
<dbReference type="InterPro" id="IPR018201">
    <property type="entry name" value="Ketoacyl_synth_AS"/>
</dbReference>
<dbReference type="EMBL" id="JACXWD010000002">
    <property type="protein sequence ID" value="MBD3866678.1"/>
    <property type="molecule type" value="Genomic_DNA"/>
</dbReference>
<comment type="catalytic activity">
    <reaction evidence="11">
        <text>(9Z)-hexadecenoyl-[ACP] + malonyl-[ACP] + H(+) = 3-oxo-(11Z)-octadecenoyl-[ACP] + holo-[ACP] + CO2</text>
        <dbReference type="Rhea" id="RHEA:55040"/>
        <dbReference type="Rhea" id="RHEA-COMP:9623"/>
        <dbReference type="Rhea" id="RHEA-COMP:9685"/>
        <dbReference type="Rhea" id="RHEA-COMP:10800"/>
        <dbReference type="Rhea" id="RHEA-COMP:14074"/>
        <dbReference type="ChEBI" id="CHEBI:15378"/>
        <dbReference type="ChEBI" id="CHEBI:16526"/>
        <dbReference type="ChEBI" id="CHEBI:64479"/>
        <dbReference type="ChEBI" id="CHEBI:78449"/>
        <dbReference type="ChEBI" id="CHEBI:83989"/>
        <dbReference type="ChEBI" id="CHEBI:138538"/>
        <dbReference type="EC" id="2.3.1.179"/>
    </reaction>
</comment>
<evidence type="ECO:0000256" key="11">
    <source>
        <dbReference type="PIRNR" id="PIRNR000447"/>
    </source>
</evidence>
<keyword evidence="10 11" id="KW-0012">Acyltransferase</keyword>
<feature type="domain" description="Ketosynthase family 3 (KS3)" evidence="14">
    <location>
        <begin position="2"/>
        <end position="410"/>
    </location>
</feature>
<dbReference type="PROSITE" id="PS00606">
    <property type="entry name" value="KS3_1"/>
    <property type="match status" value="1"/>
</dbReference>
<protein>
    <recommendedName>
        <fullName evidence="4 11">3-oxoacyl-[acyl-carrier-protein] synthase 2</fullName>
        <ecNumber evidence="3 11">2.3.1.179</ecNumber>
    </recommendedName>
</protein>
<dbReference type="EC" id="2.3.1.179" evidence="3 11"/>
<sequence length="413" mass="43298">MGRRVVITGMGLISPVGLDLQTSWNALLAGKSGVGPITRFDATDYPCKIAAEVRGFNAEDHFPRKELRKIDLFTQYGMVSSAEALKDSGFEIHDGNAHRVGVYIGSGIGGLPVMETVHAKLLERGPKRVSPFFIPAMILNLAAGNVSIQTGAKGPNMALATACATGTHAIGESYRLISEGYADAMISGGTESSVSPLAMAGFSSMKALSTRNDEPERASRPFAVDRDGFVLGEGAGIMILEERESALARSARIYAEITGYGMSGDAFHISAPAADGGGAVRSMSTALERSGIRPDEVDYINAHGTSTPAGDEIEVRAVKKVFGDHAYKLVCGSTKSMTGHLLGAAGGLEAIVAAKAVADDVIPPTINQENPDPECDLDSAPEVKREMTVRTALSNSFGFGGTNATLILSKHHS</sequence>
<dbReference type="Proteomes" id="UP000648239">
    <property type="component" value="Unassembled WGS sequence"/>
</dbReference>
<dbReference type="FunFam" id="3.40.47.10:FF:000009">
    <property type="entry name" value="3-oxoacyl-[acyl-carrier-protein] synthase 2"/>
    <property type="match status" value="1"/>
</dbReference>
<dbReference type="InterPro" id="IPR016039">
    <property type="entry name" value="Thiolase-like"/>
</dbReference>
<comment type="function">
    <text evidence="11">Involved in the type II fatty acid elongation cycle. Catalyzes the elongation of a wide range of acyl-ACP by the addition of two carbons from malonyl-ACP to an acyl acceptor. Can efficiently catalyze the conversion of palmitoleoyl-ACP (cis-hexadec-9-enoyl-ACP) to cis-vaccenoyl-ACP (cis-octadec-11-enoyl-ACP), an essential step in the thermal regulation of fatty acid composition.</text>
</comment>
<keyword evidence="8" id="KW-0443">Lipid metabolism</keyword>
<evidence type="ECO:0000256" key="2">
    <source>
        <dbReference type="ARBA" id="ARBA00008467"/>
    </source>
</evidence>
<dbReference type="AlphaFoldDB" id="A0A8J6XRV5"/>
<keyword evidence="5 11" id="KW-0444">Lipid biosynthesis</keyword>